<dbReference type="Pfam" id="PF18819">
    <property type="entry name" value="MuF_C"/>
    <property type="match status" value="1"/>
</dbReference>
<evidence type="ECO:0000259" key="2">
    <source>
        <dbReference type="Pfam" id="PF18819"/>
    </source>
</evidence>
<reference evidence="3 4" key="1">
    <citation type="submission" date="2006-02" db="EMBL/GenBank/DDBJ databases">
        <authorList>
            <person name="Waterbury J."/>
            <person name="Ferriera S."/>
            <person name="Johnson J."/>
            <person name="Kravitz S."/>
            <person name="Halpern A."/>
            <person name="Remington K."/>
            <person name="Beeson K."/>
            <person name="Tran B."/>
            <person name="Rogers Y.-H."/>
            <person name="Friedman R."/>
            <person name="Venter J.C."/>
        </authorList>
    </citation>
    <scope>NUCLEOTIDE SEQUENCE [LARGE SCALE GENOMIC DNA]</scope>
    <source>
        <strain evidence="3 4">Nb-231</strain>
    </source>
</reference>
<feature type="region of interest" description="Disordered" evidence="1">
    <location>
        <begin position="101"/>
        <end position="125"/>
    </location>
</feature>
<feature type="domain" description="Phage MuF C-terminal" evidence="2">
    <location>
        <begin position="3"/>
        <end position="85"/>
    </location>
</feature>
<name>A4BLU0_9GAMM</name>
<evidence type="ECO:0000256" key="1">
    <source>
        <dbReference type="SAM" id="MobiDB-lite"/>
    </source>
</evidence>
<dbReference type="AlphaFoldDB" id="A4BLU0"/>
<organism evidence="3 4">
    <name type="scientific">Nitrococcus mobilis Nb-231</name>
    <dbReference type="NCBI Taxonomy" id="314278"/>
    <lineage>
        <taxon>Bacteria</taxon>
        <taxon>Pseudomonadati</taxon>
        <taxon>Pseudomonadota</taxon>
        <taxon>Gammaproteobacteria</taxon>
        <taxon>Chromatiales</taxon>
        <taxon>Ectothiorhodospiraceae</taxon>
        <taxon>Nitrococcus</taxon>
    </lineage>
</organism>
<sequence>MAAIDQLPEELADPLLVFEGGKDFPSHVILTERKDSNGKPILVALHLQKREGRLFVNRIASAYGKDKVQSLLGWVEEGRLRYQSNRSPAQVRLIGLQLPQSGTPAQGQSRILPEVPAKGKGLIES</sequence>
<evidence type="ECO:0000313" key="3">
    <source>
        <dbReference type="EMBL" id="EAR23278.1"/>
    </source>
</evidence>
<evidence type="ECO:0000313" key="4">
    <source>
        <dbReference type="Proteomes" id="UP000003374"/>
    </source>
</evidence>
<dbReference type="InterPro" id="IPR041131">
    <property type="entry name" value="MuF_C"/>
</dbReference>
<dbReference type="HOGENOM" id="CLU_1990292_0_0_6"/>
<protein>
    <recommendedName>
        <fullName evidence="2">Phage MuF C-terminal domain-containing protein</fullName>
    </recommendedName>
</protein>
<keyword evidence="4" id="KW-1185">Reference proteome</keyword>
<dbReference type="Proteomes" id="UP000003374">
    <property type="component" value="Unassembled WGS sequence"/>
</dbReference>
<dbReference type="EMBL" id="AAOF01000001">
    <property type="protein sequence ID" value="EAR23278.1"/>
    <property type="molecule type" value="Genomic_DNA"/>
</dbReference>
<proteinExistence type="predicted"/>
<comment type="caution">
    <text evidence="3">The sequence shown here is derived from an EMBL/GenBank/DDBJ whole genome shotgun (WGS) entry which is preliminary data.</text>
</comment>
<accession>A4BLU0</accession>
<gene>
    <name evidence="3" type="ORF">NB231_15698</name>
</gene>